<gene>
    <name evidence="1" type="ORF">TNCT_592541</name>
</gene>
<dbReference type="Proteomes" id="UP000887116">
    <property type="component" value="Unassembled WGS sequence"/>
</dbReference>
<evidence type="ECO:0000313" key="2">
    <source>
        <dbReference type="Proteomes" id="UP000887116"/>
    </source>
</evidence>
<proteinExistence type="predicted"/>
<sequence>AYQKLQKLVEQTKWTVEDVRNSKSLNIDSEISAKNGFFS</sequence>
<accession>A0A8X6HZ96</accession>
<dbReference type="EMBL" id="BMAO01014515">
    <property type="protein sequence ID" value="GFQ95469.1"/>
    <property type="molecule type" value="Genomic_DNA"/>
</dbReference>
<keyword evidence="2" id="KW-1185">Reference proteome</keyword>
<name>A0A8X6HZ96_TRICU</name>
<protein>
    <submittedName>
        <fullName evidence="1">Uncharacterized protein</fullName>
    </submittedName>
</protein>
<comment type="caution">
    <text evidence="1">The sequence shown here is derived from an EMBL/GenBank/DDBJ whole genome shotgun (WGS) entry which is preliminary data.</text>
</comment>
<organism evidence="1 2">
    <name type="scientific">Trichonephila clavata</name>
    <name type="common">Joro spider</name>
    <name type="synonym">Nephila clavata</name>
    <dbReference type="NCBI Taxonomy" id="2740835"/>
    <lineage>
        <taxon>Eukaryota</taxon>
        <taxon>Metazoa</taxon>
        <taxon>Ecdysozoa</taxon>
        <taxon>Arthropoda</taxon>
        <taxon>Chelicerata</taxon>
        <taxon>Arachnida</taxon>
        <taxon>Araneae</taxon>
        <taxon>Araneomorphae</taxon>
        <taxon>Entelegynae</taxon>
        <taxon>Araneoidea</taxon>
        <taxon>Nephilidae</taxon>
        <taxon>Trichonephila</taxon>
    </lineage>
</organism>
<reference evidence="1" key="1">
    <citation type="submission" date="2020-07" db="EMBL/GenBank/DDBJ databases">
        <title>Multicomponent nature underlies the extraordinary mechanical properties of spider dragline silk.</title>
        <authorList>
            <person name="Kono N."/>
            <person name="Nakamura H."/>
            <person name="Mori M."/>
            <person name="Yoshida Y."/>
            <person name="Ohtoshi R."/>
            <person name="Malay A.D."/>
            <person name="Moran D.A.P."/>
            <person name="Tomita M."/>
            <person name="Numata K."/>
            <person name="Arakawa K."/>
        </authorList>
    </citation>
    <scope>NUCLEOTIDE SEQUENCE</scope>
</reference>
<dbReference type="AlphaFoldDB" id="A0A8X6HZ96"/>
<evidence type="ECO:0000313" key="1">
    <source>
        <dbReference type="EMBL" id="GFQ95469.1"/>
    </source>
</evidence>
<feature type="non-terminal residue" evidence="1">
    <location>
        <position position="1"/>
    </location>
</feature>